<dbReference type="Pfam" id="PF03478">
    <property type="entry name" value="Beta-prop_KIB1-4"/>
    <property type="match status" value="1"/>
</dbReference>
<feature type="compositionally biased region" description="Acidic residues" evidence="1">
    <location>
        <begin position="731"/>
        <end position="741"/>
    </location>
</feature>
<gene>
    <name evidence="3" type="ORF">ISN45_Un22g000040</name>
</gene>
<sequence length="1932" mass="215692">MQRSTTLESAKAMHSTLIQRPKTGSPLLMLSSEKDGCRCNSVYNPEDGRVYEPKSDFSGYRFLGSSGKWFLVVDSRMKLYIIDVFSEKRIELPPLESFKGSLFKILRDGEENVKHMQMADNDPFRDEFPHAAEDLRGRLWVEDKNGNYVVVWQFEKNQFLGFCRTGDDHYREIPTQLEVQRELRGLYDMVLKGYNLYVFATREFIRHLDLSGQDEDGFKDVSEKHRLPMWMPRRKVVSFSSSLRRLQRRRLLLSPGSAGPPLLMGKQKRLKSFSPSGSSSPSVSSAASLVAISSPSPPPSPVASAPAAISSAAISPAASLSAVSRSAPVLDPRSTIDPRSTADLASSGHVDVQLAATSVPASAPSVPPTITVIPSNPSKVSAKAAPVMVAAANPVIVAPIAPPPVDSWVGIFKGTTSKRLEKKGSAFTLPSGEACVAIPNSLIEKHQKSWDSFILGQFYSDPPAQGTVHTIVNGIWSKQLMDKPCLLPNGNLGSAQLSQSSPLPRSGWSSETFLFNASMMTGFEHIASLVGEPKFLHPATASKTNLEVAKVFTIIDPRKPLPEAVNVQFQSGEIRRVEVSSPWMPPICAHCKEVGHSLRRCKAAPITCKACNSTQHSADACPRAKSQAEKKTPRRRRSKTPKPMLKEGDWAAVGLGKRTLQDKPVPLINPDAATSSRGKRVTDAPKQKGSVPKPIGRESKQKKQVARTKDVAPISEEDDDSSDVPSSPYDSDTDLEDEEQFTEVLSQRQQRSARGKETHVKQPKQQKFINKLLPGWSFDNNYDFSELGKIWILWHPSVKLLVLSKSLQMISCEVQVPDYPETFVVSFVYASNDETVRQTLWDELVALSSDSRVVGKAWAVMGDFNQTLHPSDHSATISQNVDRATRVFRETLLDASLVDLNFRGSTFTWWNKRANSPIAKKIDRVLVNDMWADIFPSALGFFGKPHFSDHAWCGILFDSAAPKTKKPFRFYNFLLKNPDFVPLIGFSWLSLNVTGSAMFRVSCKLKALKHVIREFSRYNYSDLEKRTQESLDCLLEAQGRVLENPTIHNAEREIEWQRKWQTLSLAEESFFLQRSRVTWLGEGDRNTAYFHKMASSRQAVNHIHYLFDVNGSRLDSLSAIQNHCVDYFENLLGGIQGPTMFAQEDISPLLSASSQAPIQHGLDSPFTAEEIKAAFFSLPKNKASGPDGYSAEFFCSCWSFVGVEITAAVAEFFSSGQLLKQWNATSLVLIPKIPNASSVADFRPISCLNTVYKVISSLLAGRLKAVLPSIIGHSQSAFMPGRLLLENVLLATEIIQGYSKKSTAPSAMLKVDLRKAFDSIRWDFIIACLRALNFPRLLICWIEQCISTASFSIVVNGQSGGYFRSTQGLRQGDPMSPYLFVLAMEVFSGLLQSRYSSGYISYHPRTSELEISHLMFADDVMIFFDGGGSSLQGIYETLDDFAGWSGLHMNRDKTQLFYAGLSQTESNALASYGFTVGSLPIRYLGLPLMSRKLKVSEYEPLIGKITARFNAWAVKSLSFAGRAQLIGSVISGTVNFWISTFVLPKGCIRRIESLCSRFLWSGGTEKRGLVKVAWAHVCLPKKEGGLGLRRFADWNRTMCLRLVWLLFSNSGSLWVAWHKHHNISTSTNFWNQVESTGDSWSWKSILRLREPASVFIKCSLGNGRRASFWFDSWTPLGPLYNCFGSSGPSSLRVPLNATVSDVCNHQGWIIANPRSDQGVSLQIHLSTIALPSDDSGPDEFDWVVENKICKGFSSAKTWAVTRPRAAIVDWWDSVWFKGHIPKHAFNMWIATLDRLPTKTRLSSWGLQIQDTCGLCSLSPESRDHLFLSCDFALYLWNAVSLKLNMQGIHFTLWAELLSWLKSGNRRSPPTLRKLIAQSVIYAIWKQRNNLLHNLVYVLPSVVFREVDREVKNCITARRLNKRFSRLMSLWLH</sequence>
<proteinExistence type="predicted"/>
<dbReference type="InterPro" id="IPR000477">
    <property type="entry name" value="RT_dom"/>
</dbReference>
<dbReference type="SMART" id="SM00343">
    <property type="entry name" value="ZnF_C2HC"/>
    <property type="match status" value="2"/>
</dbReference>
<feature type="compositionally biased region" description="Polar residues" evidence="1">
    <location>
        <begin position="743"/>
        <end position="752"/>
    </location>
</feature>
<dbReference type="InterPro" id="IPR026960">
    <property type="entry name" value="RVT-Znf"/>
</dbReference>
<keyword evidence="4" id="KW-1185">Reference proteome</keyword>
<keyword evidence="3" id="KW-0808">Transferase</keyword>
<dbReference type="EMBL" id="JAEFBK010000022">
    <property type="protein sequence ID" value="KAG7530706.1"/>
    <property type="molecule type" value="Genomic_DNA"/>
</dbReference>
<name>A0A8T1XCU6_9BRAS</name>
<dbReference type="PANTHER" id="PTHR33116:SF80">
    <property type="entry name" value="REVERSE TRANSCRIPTASE ZINC-BINDING DOMAIN-CONTAINING PROTEIN"/>
    <property type="match status" value="1"/>
</dbReference>
<evidence type="ECO:0000256" key="1">
    <source>
        <dbReference type="SAM" id="MobiDB-lite"/>
    </source>
</evidence>
<evidence type="ECO:0000313" key="3">
    <source>
        <dbReference type="EMBL" id="KAG7530706.1"/>
    </source>
</evidence>
<dbReference type="PANTHER" id="PTHR33116">
    <property type="entry name" value="REVERSE TRANSCRIPTASE ZINC-BINDING DOMAIN-CONTAINING PROTEIN-RELATED-RELATED"/>
    <property type="match status" value="1"/>
</dbReference>
<dbReference type="GO" id="GO:0003676">
    <property type="term" value="F:nucleic acid binding"/>
    <property type="evidence" value="ECO:0007669"/>
    <property type="project" value="InterPro"/>
</dbReference>
<organism evidence="3 4">
    <name type="scientific">Arabidopsis thaliana x Arabidopsis arenosa</name>
    <dbReference type="NCBI Taxonomy" id="1240361"/>
    <lineage>
        <taxon>Eukaryota</taxon>
        <taxon>Viridiplantae</taxon>
        <taxon>Streptophyta</taxon>
        <taxon>Embryophyta</taxon>
        <taxon>Tracheophyta</taxon>
        <taxon>Spermatophyta</taxon>
        <taxon>Magnoliopsida</taxon>
        <taxon>eudicotyledons</taxon>
        <taxon>Gunneridae</taxon>
        <taxon>Pentapetalae</taxon>
        <taxon>rosids</taxon>
        <taxon>malvids</taxon>
        <taxon>Brassicales</taxon>
        <taxon>Brassicaceae</taxon>
        <taxon>Camelineae</taxon>
        <taxon>Arabidopsis</taxon>
    </lineage>
</organism>
<reference evidence="3 4" key="1">
    <citation type="submission" date="2020-12" db="EMBL/GenBank/DDBJ databases">
        <title>Concerted genomic and epigenomic changes stabilize Arabidopsis allopolyploids.</title>
        <authorList>
            <person name="Chen Z."/>
        </authorList>
    </citation>
    <scope>NUCLEOTIDE SEQUENCE [LARGE SCALE GENOMIC DNA]</scope>
    <source>
        <strain evidence="3">Allo738</strain>
        <tissue evidence="3">Leaf</tissue>
    </source>
</reference>
<dbReference type="GO" id="GO:0008270">
    <property type="term" value="F:zinc ion binding"/>
    <property type="evidence" value="ECO:0007669"/>
    <property type="project" value="InterPro"/>
</dbReference>
<dbReference type="Pfam" id="PF13966">
    <property type="entry name" value="zf-RVT"/>
    <property type="match status" value="1"/>
</dbReference>
<dbReference type="InterPro" id="IPR005174">
    <property type="entry name" value="KIB1-4_b-propeller"/>
</dbReference>
<dbReference type="InterPro" id="IPR005135">
    <property type="entry name" value="Endo/exonuclease/phosphatase"/>
</dbReference>
<accession>A0A8T1XCU6</accession>
<protein>
    <submittedName>
        <fullName evidence="3">Reverse transcriptase domain</fullName>
    </submittedName>
</protein>
<dbReference type="Proteomes" id="UP000694240">
    <property type="component" value="Unassembled WGS sequence"/>
</dbReference>
<dbReference type="GO" id="GO:0003964">
    <property type="term" value="F:RNA-directed DNA polymerase activity"/>
    <property type="evidence" value="ECO:0007669"/>
    <property type="project" value="UniProtKB-KW"/>
</dbReference>
<dbReference type="InterPro" id="IPR001878">
    <property type="entry name" value="Znf_CCHC"/>
</dbReference>
<comment type="caution">
    <text evidence="3">The sequence shown here is derived from an EMBL/GenBank/DDBJ whole genome shotgun (WGS) entry which is preliminary data.</text>
</comment>
<feature type="domain" description="Reverse transcriptase" evidence="2">
    <location>
        <begin position="1211"/>
        <end position="1488"/>
    </location>
</feature>
<evidence type="ECO:0000259" key="2">
    <source>
        <dbReference type="PROSITE" id="PS50878"/>
    </source>
</evidence>
<dbReference type="CDD" id="cd01650">
    <property type="entry name" value="RT_nLTR_like"/>
    <property type="match status" value="1"/>
</dbReference>
<keyword evidence="3" id="KW-0695">RNA-directed DNA polymerase</keyword>
<keyword evidence="3" id="KW-0548">Nucleotidyltransferase</keyword>
<dbReference type="PROSITE" id="PS50878">
    <property type="entry name" value="RT_POL"/>
    <property type="match status" value="1"/>
</dbReference>
<feature type="region of interest" description="Disordered" evidence="1">
    <location>
        <begin position="615"/>
        <end position="764"/>
    </location>
</feature>
<dbReference type="Pfam" id="PF03372">
    <property type="entry name" value="Exo_endo_phos"/>
    <property type="match status" value="1"/>
</dbReference>
<dbReference type="Pfam" id="PF00078">
    <property type="entry name" value="RVT_1"/>
    <property type="match status" value="1"/>
</dbReference>
<feature type="region of interest" description="Disordered" evidence="1">
    <location>
        <begin position="257"/>
        <end position="280"/>
    </location>
</feature>
<evidence type="ECO:0000313" key="4">
    <source>
        <dbReference type="Proteomes" id="UP000694240"/>
    </source>
</evidence>